<dbReference type="Proteomes" id="UP000299102">
    <property type="component" value="Unassembled WGS sequence"/>
</dbReference>
<keyword evidence="3" id="KW-1185">Reference proteome</keyword>
<protein>
    <submittedName>
        <fullName evidence="2">Uncharacterized protein</fullName>
    </submittedName>
</protein>
<evidence type="ECO:0000313" key="2">
    <source>
        <dbReference type="EMBL" id="GBP50486.1"/>
    </source>
</evidence>
<sequence>MDTHNRGAVTSALPASIIGGGIGMTEGKSVDGGLCKRSRRPQLPSAVADVLPIIHGNIFAEATLGPRVQLFRRLGGRASGRIYTAPEVNYTCNDDDTAGPPRRPPGAARTPRPPRRMDCRLEFREYLYDHTIGRFDVRF</sequence>
<name>A0A4C1WGC7_EUMVA</name>
<gene>
    <name evidence="2" type="ORF">EVAR_96723_1</name>
</gene>
<reference evidence="2 3" key="1">
    <citation type="journal article" date="2019" name="Commun. Biol.">
        <title>The bagworm genome reveals a unique fibroin gene that provides high tensile strength.</title>
        <authorList>
            <person name="Kono N."/>
            <person name="Nakamura H."/>
            <person name="Ohtoshi R."/>
            <person name="Tomita M."/>
            <person name="Numata K."/>
            <person name="Arakawa K."/>
        </authorList>
    </citation>
    <scope>NUCLEOTIDE SEQUENCE [LARGE SCALE GENOMIC DNA]</scope>
</reference>
<evidence type="ECO:0000313" key="3">
    <source>
        <dbReference type="Proteomes" id="UP000299102"/>
    </source>
</evidence>
<accession>A0A4C1WGC7</accession>
<dbReference type="EMBL" id="BGZK01000566">
    <property type="protein sequence ID" value="GBP50486.1"/>
    <property type="molecule type" value="Genomic_DNA"/>
</dbReference>
<comment type="caution">
    <text evidence="2">The sequence shown here is derived from an EMBL/GenBank/DDBJ whole genome shotgun (WGS) entry which is preliminary data.</text>
</comment>
<proteinExistence type="predicted"/>
<evidence type="ECO:0000256" key="1">
    <source>
        <dbReference type="SAM" id="MobiDB-lite"/>
    </source>
</evidence>
<organism evidence="2 3">
    <name type="scientific">Eumeta variegata</name>
    <name type="common">Bagworm moth</name>
    <name type="synonym">Eumeta japonica</name>
    <dbReference type="NCBI Taxonomy" id="151549"/>
    <lineage>
        <taxon>Eukaryota</taxon>
        <taxon>Metazoa</taxon>
        <taxon>Ecdysozoa</taxon>
        <taxon>Arthropoda</taxon>
        <taxon>Hexapoda</taxon>
        <taxon>Insecta</taxon>
        <taxon>Pterygota</taxon>
        <taxon>Neoptera</taxon>
        <taxon>Endopterygota</taxon>
        <taxon>Lepidoptera</taxon>
        <taxon>Glossata</taxon>
        <taxon>Ditrysia</taxon>
        <taxon>Tineoidea</taxon>
        <taxon>Psychidae</taxon>
        <taxon>Oiketicinae</taxon>
        <taxon>Eumeta</taxon>
    </lineage>
</organism>
<feature type="region of interest" description="Disordered" evidence="1">
    <location>
        <begin position="89"/>
        <end position="115"/>
    </location>
</feature>
<dbReference type="AlphaFoldDB" id="A0A4C1WGC7"/>